<feature type="compositionally biased region" description="Basic and acidic residues" evidence="1">
    <location>
        <begin position="7"/>
        <end position="22"/>
    </location>
</feature>
<comment type="caution">
    <text evidence="2">The sequence shown here is derived from an EMBL/GenBank/DDBJ whole genome shotgun (WGS) entry which is preliminary data.</text>
</comment>
<proteinExistence type="predicted"/>
<gene>
    <name evidence="2" type="ORF">Tci_858112</name>
</gene>
<evidence type="ECO:0000256" key="1">
    <source>
        <dbReference type="SAM" id="MobiDB-lite"/>
    </source>
</evidence>
<organism evidence="2">
    <name type="scientific">Tanacetum cinerariifolium</name>
    <name type="common">Dalmatian daisy</name>
    <name type="synonym">Chrysanthemum cinerariifolium</name>
    <dbReference type="NCBI Taxonomy" id="118510"/>
    <lineage>
        <taxon>Eukaryota</taxon>
        <taxon>Viridiplantae</taxon>
        <taxon>Streptophyta</taxon>
        <taxon>Embryophyta</taxon>
        <taxon>Tracheophyta</taxon>
        <taxon>Spermatophyta</taxon>
        <taxon>Magnoliopsida</taxon>
        <taxon>eudicotyledons</taxon>
        <taxon>Gunneridae</taxon>
        <taxon>Pentapetalae</taxon>
        <taxon>asterids</taxon>
        <taxon>campanulids</taxon>
        <taxon>Asterales</taxon>
        <taxon>Asteraceae</taxon>
        <taxon>Asteroideae</taxon>
        <taxon>Anthemideae</taxon>
        <taxon>Anthemidinae</taxon>
        <taxon>Tanacetum</taxon>
    </lineage>
</organism>
<name>A0A699RQ17_TANCI</name>
<dbReference type="EMBL" id="BKCJ011103601">
    <property type="protein sequence ID" value="GFC86142.1"/>
    <property type="molecule type" value="Genomic_DNA"/>
</dbReference>
<dbReference type="AlphaFoldDB" id="A0A699RQ17"/>
<evidence type="ECO:0000313" key="2">
    <source>
        <dbReference type="EMBL" id="GFC86142.1"/>
    </source>
</evidence>
<accession>A0A699RQ17</accession>
<reference evidence="2" key="1">
    <citation type="journal article" date="2019" name="Sci. Rep.">
        <title>Draft genome of Tanacetum cinerariifolium, the natural source of mosquito coil.</title>
        <authorList>
            <person name="Yamashiro T."/>
            <person name="Shiraishi A."/>
            <person name="Satake H."/>
            <person name="Nakayama K."/>
        </authorList>
    </citation>
    <scope>NUCLEOTIDE SEQUENCE</scope>
</reference>
<protein>
    <submittedName>
        <fullName evidence="2">Uncharacterized protein</fullName>
    </submittedName>
</protein>
<sequence>FCIDTIRNSDEQDDYQKEHDCNADVPESNEISNPTTTSKVFSADQVEPAIPLTVESKILTEEPKKIFDALKDPSWVDAMQKNFFNSRFRMFGF</sequence>
<feature type="region of interest" description="Disordered" evidence="1">
    <location>
        <begin position="1"/>
        <end position="36"/>
    </location>
</feature>
<feature type="non-terminal residue" evidence="2">
    <location>
        <position position="1"/>
    </location>
</feature>